<keyword evidence="2" id="KW-1185">Reference proteome</keyword>
<dbReference type="EMBL" id="ACIJ02000005">
    <property type="protein sequence ID" value="EEX72809.1"/>
    <property type="molecule type" value="Genomic_DNA"/>
</dbReference>
<comment type="caution">
    <text evidence="1">The sequence shown here is derived from an EMBL/GenBank/DDBJ whole genome shotgun (WGS) entry which is preliminary data.</text>
</comment>
<sequence>MTHLRIRTFLLRKRSAPFEQNVRTFYEKGAHLLLKRYAPFL</sequence>
<evidence type="ECO:0000313" key="1">
    <source>
        <dbReference type="EMBL" id="EEX72809.1"/>
    </source>
</evidence>
<gene>
    <name evidence="1" type="ORF">GCWU000325_00327</name>
</gene>
<proteinExistence type="predicted"/>
<protein>
    <submittedName>
        <fullName evidence="1">Uncharacterized protein</fullName>
    </submittedName>
</protein>
<dbReference type="AlphaFoldDB" id="C9LDQ5"/>
<reference evidence="1" key="1">
    <citation type="submission" date="2009-09" db="EMBL/GenBank/DDBJ databases">
        <authorList>
            <person name="Weinstock G."/>
            <person name="Sodergren E."/>
            <person name="Clifton S."/>
            <person name="Fulton L."/>
            <person name="Fulton B."/>
            <person name="Courtney L."/>
            <person name="Fronick C."/>
            <person name="Harrison M."/>
            <person name="Strong C."/>
            <person name="Farmer C."/>
            <person name="Delahaunty K."/>
            <person name="Markovic C."/>
            <person name="Hall O."/>
            <person name="Minx P."/>
            <person name="Tomlinson C."/>
            <person name="Mitreva M."/>
            <person name="Nelson J."/>
            <person name="Hou S."/>
            <person name="Wollam A."/>
            <person name="Pepin K.H."/>
            <person name="Johnson M."/>
            <person name="Bhonagiri V."/>
            <person name="Nash W.E."/>
            <person name="Warren W."/>
            <person name="Chinwalla A."/>
            <person name="Mardis E.R."/>
            <person name="Wilson R.K."/>
        </authorList>
    </citation>
    <scope>NUCLEOTIDE SEQUENCE [LARGE SCALE GENOMIC DNA]</scope>
    <source>
        <strain evidence="1">ATCC 51259</strain>
    </source>
</reference>
<accession>C9LDQ5</accession>
<dbReference type="HOGENOM" id="CLU_3274745_0_0_10"/>
<dbReference type="STRING" id="626522.GCWU000325_00327"/>
<dbReference type="Proteomes" id="UP000003460">
    <property type="component" value="Unassembled WGS sequence"/>
</dbReference>
<evidence type="ECO:0000313" key="2">
    <source>
        <dbReference type="Proteomes" id="UP000003460"/>
    </source>
</evidence>
<organism evidence="1 2">
    <name type="scientific">Alloprevotella tannerae ATCC 51259</name>
    <dbReference type="NCBI Taxonomy" id="626522"/>
    <lineage>
        <taxon>Bacteria</taxon>
        <taxon>Pseudomonadati</taxon>
        <taxon>Bacteroidota</taxon>
        <taxon>Bacteroidia</taxon>
        <taxon>Bacteroidales</taxon>
        <taxon>Prevotellaceae</taxon>
        <taxon>Alloprevotella</taxon>
    </lineage>
</organism>
<name>C9LDQ5_9BACT</name>